<dbReference type="Pfam" id="PF13472">
    <property type="entry name" value="Lipase_GDSL_2"/>
    <property type="match status" value="1"/>
</dbReference>
<keyword evidence="1" id="KW-0732">Signal</keyword>
<dbReference type="InterPro" id="IPR036514">
    <property type="entry name" value="SGNH_hydro_sf"/>
</dbReference>
<reference evidence="3 4" key="1">
    <citation type="submission" date="2019-03" db="EMBL/GenBank/DDBJ databases">
        <title>Genomic Encyclopedia of Archaeal and Bacterial Type Strains, Phase II (KMG-II): from individual species to whole genera.</title>
        <authorList>
            <person name="Goeker M."/>
        </authorList>
    </citation>
    <scope>NUCLEOTIDE SEQUENCE [LARGE SCALE GENOMIC DNA]</scope>
    <source>
        <strain evidence="3 4">DSM 45499</strain>
    </source>
</reference>
<name>A0A4R7UST0_9PSEU</name>
<dbReference type="PANTHER" id="PTHR43784">
    <property type="entry name" value="GDSL-LIKE LIPASE/ACYLHYDROLASE, PUTATIVE (AFU_ORTHOLOGUE AFUA_2G00820)-RELATED"/>
    <property type="match status" value="1"/>
</dbReference>
<dbReference type="EMBL" id="SOCP01000037">
    <property type="protein sequence ID" value="TDV34886.1"/>
    <property type="molecule type" value="Genomic_DNA"/>
</dbReference>
<dbReference type="InterPro" id="IPR013830">
    <property type="entry name" value="SGNH_hydro"/>
</dbReference>
<proteinExistence type="predicted"/>
<dbReference type="AlphaFoldDB" id="A0A4R7UST0"/>
<evidence type="ECO:0000256" key="1">
    <source>
        <dbReference type="SAM" id="SignalP"/>
    </source>
</evidence>
<dbReference type="InterPro" id="IPR053140">
    <property type="entry name" value="GDSL_Rv0518-like"/>
</dbReference>
<keyword evidence="4" id="KW-1185">Reference proteome</keyword>
<dbReference type="CDD" id="cd01830">
    <property type="entry name" value="XynE_like"/>
    <property type="match status" value="1"/>
</dbReference>
<sequence>MLAGMSGHRGPLLVFSLLLLASLGLAPPAASASPRWVVSWAASPVVGSTIPWSDCPAGTGLTDRTVRNVVFASVGGSQVRVRLTNAFGSAPMRIGHASVAVQSANADAVPGTVRELRFHGGRSVTIPAGRELFSDPVPLRVAALSTLLVSVYVPGPTGPITNHPFTAQGNFLAPGDQATAVAGGAYGNTPCWMFADGVDVVPTRPIVGSVVALGDSITDTSATTGNANHRWPDYLARRLDAGHGPGLSVVNAGLGGNRVLLPREGEPYWGIPAVDRLERDVFSQTGVRTVILLEGVNDIGYDATAPDLIAGLADIAAQTHAAGLRIIGGTITPFGGSFIESPTRNETWLEVNDWIRHSGTFDAVVDFAAATAAPGNPMALDPAYDSGDHLHPNDAGTEAMANAIDLSQLLPHHLAATG</sequence>
<feature type="chain" id="PRO_5020369557" evidence="1">
    <location>
        <begin position="33"/>
        <end position="418"/>
    </location>
</feature>
<gene>
    <name evidence="3" type="ORF">CLV71_1375</name>
</gene>
<feature type="domain" description="SGNH hydrolase-type esterase" evidence="2">
    <location>
        <begin position="212"/>
        <end position="398"/>
    </location>
</feature>
<dbReference type="Proteomes" id="UP000294927">
    <property type="component" value="Unassembled WGS sequence"/>
</dbReference>
<evidence type="ECO:0000313" key="3">
    <source>
        <dbReference type="EMBL" id="TDV34886.1"/>
    </source>
</evidence>
<comment type="caution">
    <text evidence="3">The sequence shown here is derived from an EMBL/GenBank/DDBJ whole genome shotgun (WGS) entry which is preliminary data.</text>
</comment>
<dbReference type="Gene3D" id="3.40.50.1110">
    <property type="entry name" value="SGNH hydrolase"/>
    <property type="match status" value="1"/>
</dbReference>
<dbReference type="SUPFAM" id="SSF52266">
    <property type="entry name" value="SGNH hydrolase"/>
    <property type="match status" value="1"/>
</dbReference>
<accession>A0A4R7UST0</accession>
<protein>
    <submittedName>
        <fullName evidence="3">Lysophospholipase L1-like esterase</fullName>
    </submittedName>
</protein>
<evidence type="ECO:0000313" key="4">
    <source>
        <dbReference type="Proteomes" id="UP000294927"/>
    </source>
</evidence>
<organism evidence="3 4">
    <name type="scientific">Actinophytocola oryzae</name>
    <dbReference type="NCBI Taxonomy" id="502181"/>
    <lineage>
        <taxon>Bacteria</taxon>
        <taxon>Bacillati</taxon>
        <taxon>Actinomycetota</taxon>
        <taxon>Actinomycetes</taxon>
        <taxon>Pseudonocardiales</taxon>
        <taxon>Pseudonocardiaceae</taxon>
    </lineage>
</organism>
<evidence type="ECO:0000259" key="2">
    <source>
        <dbReference type="Pfam" id="PF13472"/>
    </source>
</evidence>
<feature type="signal peptide" evidence="1">
    <location>
        <begin position="1"/>
        <end position="32"/>
    </location>
</feature>
<dbReference type="PANTHER" id="PTHR43784:SF2">
    <property type="entry name" value="GDSL-LIKE LIPASE_ACYLHYDROLASE, PUTATIVE (AFU_ORTHOLOGUE AFUA_2G00820)-RELATED"/>
    <property type="match status" value="1"/>
</dbReference>